<dbReference type="OrthoDB" id="265955at2759"/>
<evidence type="ECO:0000259" key="7">
    <source>
        <dbReference type="PROSITE" id="PS52027"/>
    </source>
</evidence>
<feature type="region of interest" description="Disordered" evidence="6">
    <location>
        <begin position="342"/>
        <end position="377"/>
    </location>
</feature>
<dbReference type="PANTHER" id="PTHR13555">
    <property type="entry name" value="C2H2 ZINC FINGER CGI-62-RELATED"/>
    <property type="match status" value="1"/>
</dbReference>
<evidence type="ECO:0000256" key="1">
    <source>
        <dbReference type="ARBA" id="ARBA00022723"/>
    </source>
</evidence>
<keyword evidence="4" id="KW-0862">Zinc</keyword>
<accession>A0A4Y2GDM2</accession>
<dbReference type="PROSITE" id="PS52027">
    <property type="entry name" value="ZF_C2HC_C3H"/>
    <property type="match status" value="2"/>
</dbReference>
<reference evidence="8 9" key="1">
    <citation type="journal article" date="2019" name="Sci. Rep.">
        <title>Orb-weaving spider Araneus ventricosus genome elucidates the spidroin gene catalogue.</title>
        <authorList>
            <person name="Kono N."/>
            <person name="Nakamura H."/>
            <person name="Ohtoshi R."/>
            <person name="Moran D.A.P."/>
            <person name="Shinohara A."/>
            <person name="Yoshida Y."/>
            <person name="Fujiwara M."/>
            <person name="Mori M."/>
            <person name="Tomita M."/>
            <person name="Arakawa K."/>
        </authorList>
    </citation>
    <scope>NUCLEOTIDE SEQUENCE [LARGE SCALE GENOMIC DNA]</scope>
</reference>
<dbReference type="InterPro" id="IPR026319">
    <property type="entry name" value="ZC2HC1A/B-like"/>
</dbReference>
<organism evidence="8 9">
    <name type="scientific">Araneus ventricosus</name>
    <name type="common">Orbweaver spider</name>
    <name type="synonym">Epeira ventricosa</name>
    <dbReference type="NCBI Taxonomy" id="182803"/>
    <lineage>
        <taxon>Eukaryota</taxon>
        <taxon>Metazoa</taxon>
        <taxon>Ecdysozoa</taxon>
        <taxon>Arthropoda</taxon>
        <taxon>Chelicerata</taxon>
        <taxon>Arachnida</taxon>
        <taxon>Araneae</taxon>
        <taxon>Araneomorphae</taxon>
        <taxon>Entelegynae</taxon>
        <taxon>Araneoidea</taxon>
        <taxon>Araneidae</taxon>
        <taxon>Araneus</taxon>
    </lineage>
</organism>
<keyword evidence="9" id="KW-1185">Reference proteome</keyword>
<gene>
    <name evidence="8" type="primary">ZNF474_1</name>
    <name evidence="8" type="ORF">AVEN_197032_1</name>
</gene>
<dbReference type="GO" id="GO:0008270">
    <property type="term" value="F:zinc ion binding"/>
    <property type="evidence" value="ECO:0007669"/>
    <property type="project" value="UniProtKB-KW"/>
</dbReference>
<feature type="compositionally biased region" description="Low complexity" evidence="6">
    <location>
        <begin position="359"/>
        <end position="369"/>
    </location>
</feature>
<feature type="domain" description="C2HC/C3H-type" evidence="7">
    <location>
        <begin position="394"/>
        <end position="423"/>
    </location>
</feature>
<keyword evidence="1" id="KW-0479">Metal-binding</keyword>
<keyword evidence="3 5" id="KW-0863">Zinc-finger</keyword>
<protein>
    <submittedName>
        <fullName evidence="8">Zinc finger protein 474</fullName>
    </submittedName>
</protein>
<feature type="domain" description="C2HC/C3H-type" evidence="7">
    <location>
        <begin position="308"/>
        <end position="337"/>
    </location>
</feature>
<keyword evidence="2" id="KW-0677">Repeat</keyword>
<evidence type="ECO:0000256" key="5">
    <source>
        <dbReference type="PROSITE-ProRule" id="PRU01371"/>
    </source>
</evidence>
<comment type="caution">
    <text evidence="8">The sequence shown here is derived from an EMBL/GenBank/DDBJ whole genome shotgun (WGS) entry which is preliminary data.</text>
</comment>
<feature type="compositionally biased region" description="Polar residues" evidence="6">
    <location>
        <begin position="140"/>
        <end position="168"/>
    </location>
</feature>
<feature type="compositionally biased region" description="Polar residues" evidence="6">
    <location>
        <begin position="42"/>
        <end position="59"/>
    </location>
</feature>
<evidence type="ECO:0000256" key="4">
    <source>
        <dbReference type="ARBA" id="ARBA00022833"/>
    </source>
</evidence>
<evidence type="ECO:0000256" key="2">
    <source>
        <dbReference type="ARBA" id="ARBA00022737"/>
    </source>
</evidence>
<dbReference type="Gene3D" id="3.30.160.60">
    <property type="entry name" value="Classic Zinc Finger"/>
    <property type="match status" value="2"/>
</dbReference>
<evidence type="ECO:0000313" key="9">
    <source>
        <dbReference type="Proteomes" id="UP000499080"/>
    </source>
</evidence>
<dbReference type="Pfam" id="PF13913">
    <property type="entry name" value="zf-C2HC_2"/>
    <property type="match status" value="3"/>
</dbReference>
<feature type="compositionally biased region" description="Basic and acidic residues" evidence="6">
    <location>
        <begin position="129"/>
        <end position="139"/>
    </location>
</feature>
<name>A0A4Y2GDM2_ARAVE</name>
<dbReference type="AlphaFoldDB" id="A0A4Y2GDM2"/>
<dbReference type="PANTHER" id="PTHR13555:SF68">
    <property type="entry name" value="ZINC FINGER PROTEIN 474"/>
    <property type="match status" value="1"/>
</dbReference>
<feature type="region of interest" description="Disordered" evidence="6">
    <location>
        <begin position="42"/>
        <end position="209"/>
    </location>
</feature>
<dbReference type="InterPro" id="IPR049899">
    <property type="entry name" value="Znf_C2HC_C3H"/>
</dbReference>
<feature type="region of interest" description="Disordered" evidence="6">
    <location>
        <begin position="260"/>
        <end position="306"/>
    </location>
</feature>
<dbReference type="EMBL" id="BGPR01001338">
    <property type="protein sequence ID" value="GBM51471.1"/>
    <property type="molecule type" value="Genomic_DNA"/>
</dbReference>
<dbReference type="Proteomes" id="UP000499080">
    <property type="component" value="Unassembled WGS sequence"/>
</dbReference>
<feature type="compositionally biased region" description="Basic and acidic residues" evidence="6">
    <location>
        <begin position="268"/>
        <end position="300"/>
    </location>
</feature>
<evidence type="ECO:0000313" key="8">
    <source>
        <dbReference type="EMBL" id="GBM51471.1"/>
    </source>
</evidence>
<sequence length="430" mass="48878">MARASGLPYMHCRFCGTRFKKSEVSEHELECLEKSEEQFLENSMPYSDNNINKTSSNVTPLKGGRAKTGNTTGSKATKFIQKSSDSDSPSPSTSEEHPFLQQRETSKRYSTRNKKVSPETAAGTGKMNQKSDNKGRTSERNNSASVNPSSFTSEQQPLPQQNQMPKNYQSKEKETLKDVAYPKVSAEMMREAENSDVEPLPGQDSLPVNALVKNDPKQAWNANAPRKMSGKLDDPFPPVRKYRHYPVSCEFCNKKFQPGPLRKHIQKYHPDEHLPPEMRGRDQGRIRPPDPREEVEEKKRPASGPPRQMKICYICGRMFGSKSIHIHEPKCLEKWRIQNENLPKSKRMPEPVKPEAMPGSSEGESLSGSNQDPQQNLPELDAEAEAAYRSHLKNLVPCTYCGRTFNPDRVMVHENACIERPRKKKRRVRK</sequence>
<evidence type="ECO:0000256" key="6">
    <source>
        <dbReference type="SAM" id="MobiDB-lite"/>
    </source>
</evidence>
<proteinExistence type="predicted"/>
<evidence type="ECO:0000256" key="3">
    <source>
        <dbReference type="ARBA" id="ARBA00022771"/>
    </source>
</evidence>